<dbReference type="AlphaFoldDB" id="A0AAN7U474"/>
<reference evidence="2 3" key="1">
    <citation type="submission" date="2023-10" db="EMBL/GenBank/DDBJ databases">
        <title>Draft genome sequence of Xylaria bambusicola isolate GMP-LS, the root and basal stem rot pathogen of sugarcane in Indonesia.</title>
        <authorList>
            <person name="Selvaraj P."/>
            <person name="Muralishankar V."/>
            <person name="Muruganantham S."/>
            <person name="Sp S."/>
            <person name="Haryani S."/>
            <person name="Lau K.J.X."/>
            <person name="Naqvi N.I."/>
        </authorList>
    </citation>
    <scope>NUCLEOTIDE SEQUENCE [LARGE SCALE GENOMIC DNA]</scope>
    <source>
        <strain evidence="2">GMP-LS</strain>
    </source>
</reference>
<sequence>MPVGDLTVDEPLTAFNWGDDTSTEKVSLEGRGNGLPEELAAPADKGESPVEDGGIFYMLNARTQGDDTASLPTLLCSAYRMSTSLFDCFSL</sequence>
<comment type="caution">
    <text evidence="2">The sequence shown here is derived from an EMBL/GenBank/DDBJ whole genome shotgun (WGS) entry which is preliminary data.</text>
</comment>
<evidence type="ECO:0000313" key="2">
    <source>
        <dbReference type="EMBL" id="KAK5624940.1"/>
    </source>
</evidence>
<organism evidence="2 3">
    <name type="scientific">Xylaria bambusicola</name>
    <dbReference type="NCBI Taxonomy" id="326684"/>
    <lineage>
        <taxon>Eukaryota</taxon>
        <taxon>Fungi</taxon>
        <taxon>Dikarya</taxon>
        <taxon>Ascomycota</taxon>
        <taxon>Pezizomycotina</taxon>
        <taxon>Sordariomycetes</taxon>
        <taxon>Xylariomycetidae</taxon>
        <taxon>Xylariales</taxon>
        <taxon>Xylariaceae</taxon>
        <taxon>Xylaria</taxon>
    </lineage>
</organism>
<evidence type="ECO:0000256" key="1">
    <source>
        <dbReference type="SAM" id="MobiDB-lite"/>
    </source>
</evidence>
<protein>
    <submittedName>
        <fullName evidence="2">Uncharacterized protein</fullName>
    </submittedName>
</protein>
<accession>A0AAN7U474</accession>
<gene>
    <name evidence="2" type="ORF">RRF57_000656</name>
</gene>
<proteinExistence type="predicted"/>
<keyword evidence="3" id="KW-1185">Reference proteome</keyword>
<name>A0AAN7U474_9PEZI</name>
<feature type="region of interest" description="Disordered" evidence="1">
    <location>
        <begin position="1"/>
        <end position="48"/>
    </location>
</feature>
<dbReference type="Proteomes" id="UP001305414">
    <property type="component" value="Unassembled WGS sequence"/>
</dbReference>
<evidence type="ECO:0000313" key="3">
    <source>
        <dbReference type="Proteomes" id="UP001305414"/>
    </source>
</evidence>
<dbReference type="EMBL" id="JAWHQM010000002">
    <property type="protein sequence ID" value="KAK5624940.1"/>
    <property type="molecule type" value="Genomic_DNA"/>
</dbReference>